<dbReference type="PANTHER" id="PTHR46211">
    <property type="entry name" value="GLYCEROPHOSPHORYL DIESTER PHOSPHODIESTERASE"/>
    <property type="match status" value="1"/>
</dbReference>
<feature type="domain" description="GP-PDE" evidence="1">
    <location>
        <begin position="70"/>
        <end position="186"/>
    </location>
</feature>
<protein>
    <submittedName>
        <fullName evidence="2">Glycerophosphoryl diester phosphodiesterase</fullName>
    </submittedName>
</protein>
<dbReference type="RefSeq" id="WP_188642807.1">
    <property type="nucleotide sequence ID" value="NZ_BMID01000001.1"/>
</dbReference>
<proteinExistence type="predicted"/>
<evidence type="ECO:0000259" key="1">
    <source>
        <dbReference type="Pfam" id="PF03009"/>
    </source>
</evidence>
<dbReference type="Pfam" id="PF03009">
    <property type="entry name" value="GDPD"/>
    <property type="match status" value="1"/>
</dbReference>
<dbReference type="InterPro" id="IPR017946">
    <property type="entry name" value="PLC-like_Pdiesterase_TIM-brl"/>
</dbReference>
<keyword evidence="3" id="KW-1185">Reference proteome</keyword>
<reference evidence="3" key="1">
    <citation type="journal article" date="2019" name="Int. J. Syst. Evol. Microbiol.">
        <title>The Global Catalogue of Microorganisms (GCM) 10K type strain sequencing project: providing services to taxonomists for standard genome sequencing and annotation.</title>
        <authorList>
            <consortium name="The Broad Institute Genomics Platform"/>
            <consortium name="The Broad Institute Genome Sequencing Center for Infectious Disease"/>
            <person name="Wu L."/>
            <person name="Ma J."/>
        </authorList>
    </citation>
    <scope>NUCLEOTIDE SEQUENCE [LARGE SCALE GENOMIC DNA]</scope>
    <source>
        <strain evidence="3">CGMCC 1.15297</strain>
    </source>
</reference>
<dbReference type="SUPFAM" id="SSF51695">
    <property type="entry name" value="PLC-like phosphodiesterases"/>
    <property type="match status" value="1"/>
</dbReference>
<evidence type="ECO:0000313" key="3">
    <source>
        <dbReference type="Proteomes" id="UP000603317"/>
    </source>
</evidence>
<dbReference type="PANTHER" id="PTHR46211:SF14">
    <property type="entry name" value="GLYCEROPHOSPHODIESTER PHOSPHODIESTERASE"/>
    <property type="match status" value="1"/>
</dbReference>
<accession>A0ABQ1FGY8</accession>
<name>A0ABQ1FGY8_9SPHN</name>
<evidence type="ECO:0000313" key="2">
    <source>
        <dbReference type="EMBL" id="GGA11632.1"/>
    </source>
</evidence>
<dbReference type="EMBL" id="BMID01000001">
    <property type="protein sequence ID" value="GGA11632.1"/>
    <property type="molecule type" value="Genomic_DNA"/>
</dbReference>
<dbReference type="Gene3D" id="3.20.20.190">
    <property type="entry name" value="Phosphatidylinositol (PI) phosphodiesterase"/>
    <property type="match status" value="1"/>
</dbReference>
<dbReference type="InterPro" id="IPR030395">
    <property type="entry name" value="GP_PDE_dom"/>
</dbReference>
<comment type="caution">
    <text evidence="2">The sequence shown here is derived from an EMBL/GenBank/DDBJ whole genome shotgun (WGS) entry which is preliminary data.</text>
</comment>
<gene>
    <name evidence="2" type="ORF">GCM10010923_22810</name>
</gene>
<organism evidence="2 3">
    <name type="scientific">Blastomonas marina</name>
    <dbReference type="NCBI Taxonomy" id="1867408"/>
    <lineage>
        <taxon>Bacteria</taxon>
        <taxon>Pseudomonadati</taxon>
        <taxon>Pseudomonadota</taxon>
        <taxon>Alphaproteobacteria</taxon>
        <taxon>Sphingomonadales</taxon>
        <taxon>Sphingomonadaceae</taxon>
        <taxon>Blastomonas</taxon>
    </lineage>
</organism>
<dbReference type="Proteomes" id="UP000603317">
    <property type="component" value="Unassembled WGS sequence"/>
</dbReference>
<sequence>MNFGPWPRRIFFVLAAIFFVFTFLHASWLAPTPRGAPKLVAHRAVGQPLLQHARSGEEDCFSAQIEEPYHPLIEDSLRSISEVSRLGGHMAEVNVLPTGDGDLVLFHDDDLSCRTGADGKVSTSTVEELKQLDIGWGYTTPEGDHPLRGKGEGLMPTLDEAFDRLRGNTRYMFNLKSEDPADADLLAKKVKAARRAVRGTDHAFIGQGPAIARLAELFPDSWVVDLDRAYACSAGYMRTGWLTIVPEACENGTLIVPLDKQYLFAGWPNRTIARMEEVGARIVVTGPHDGETVTYGLDLPEQFGEIPDSFNGYIWIDDLWNLGPALRPGFNTRDEEERKALAEVIKRRREAR</sequence>